<dbReference type="Pfam" id="PF13894">
    <property type="entry name" value="zf-C2H2_4"/>
    <property type="match status" value="1"/>
</dbReference>
<protein>
    <recommendedName>
        <fullName evidence="6">C2H2-type domain-containing protein</fullName>
    </recommendedName>
</protein>
<comment type="caution">
    <text evidence="7">The sequence shown here is derived from an EMBL/GenBank/DDBJ whole genome shotgun (WGS) entry which is preliminary data.</text>
</comment>
<evidence type="ECO:0000256" key="5">
    <source>
        <dbReference type="PROSITE-ProRule" id="PRU00042"/>
    </source>
</evidence>
<keyword evidence="3 5" id="KW-0863">Zinc-finger</keyword>
<dbReference type="AlphaFoldDB" id="A0A1Y2C2X1"/>
<dbReference type="InterPro" id="IPR036236">
    <property type="entry name" value="Znf_C2H2_sf"/>
</dbReference>
<evidence type="ECO:0000256" key="2">
    <source>
        <dbReference type="ARBA" id="ARBA00022737"/>
    </source>
</evidence>
<dbReference type="GO" id="GO:0005634">
    <property type="term" value="C:nucleus"/>
    <property type="evidence" value="ECO:0007669"/>
    <property type="project" value="TreeGrafter"/>
</dbReference>
<evidence type="ECO:0000313" key="8">
    <source>
        <dbReference type="Proteomes" id="UP000193642"/>
    </source>
</evidence>
<dbReference type="PANTHER" id="PTHR24408">
    <property type="entry name" value="ZINC FINGER PROTEIN"/>
    <property type="match status" value="1"/>
</dbReference>
<evidence type="ECO:0000313" key="7">
    <source>
        <dbReference type="EMBL" id="ORY41393.1"/>
    </source>
</evidence>
<dbReference type="InterPro" id="IPR013087">
    <property type="entry name" value="Znf_C2H2_type"/>
</dbReference>
<feature type="domain" description="C2H2-type" evidence="6">
    <location>
        <begin position="190"/>
        <end position="211"/>
    </location>
</feature>
<dbReference type="GO" id="GO:0043565">
    <property type="term" value="F:sequence-specific DNA binding"/>
    <property type="evidence" value="ECO:0007669"/>
    <property type="project" value="TreeGrafter"/>
</dbReference>
<sequence length="218" mass="24165">MSFIVPAAIIIPSSPLPSARQVSSVTAGSKPPTSSAIIRPMPLIVPSHNNLAAHPLLTPRSLPQDFGSLLIPQQQQHQSILPPNPNLHSSVPLLPLPPYQQQLMGNLTPSFTDVLWNLNCQSMAVPMNPLLQHPKPVSLPQTPPISPPSEQASPAVAVQTTFECSFCSKSFKRRQDMRRHALKHDLSKRISCDQCDKQFSRMDALQRHIRLKKCPFFQ</sequence>
<dbReference type="Pfam" id="PF00096">
    <property type="entry name" value="zf-C2H2"/>
    <property type="match status" value="1"/>
</dbReference>
<feature type="domain" description="C2H2-type" evidence="6">
    <location>
        <begin position="162"/>
        <end position="189"/>
    </location>
</feature>
<dbReference type="PROSITE" id="PS50157">
    <property type="entry name" value="ZINC_FINGER_C2H2_2"/>
    <property type="match status" value="2"/>
</dbReference>
<evidence type="ECO:0000256" key="1">
    <source>
        <dbReference type="ARBA" id="ARBA00022723"/>
    </source>
</evidence>
<keyword evidence="4" id="KW-0862">Zinc</keyword>
<dbReference type="Proteomes" id="UP000193642">
    <property type="component" value="Unassembled WGS sequence"/>
</dbReference>
<dbReference type="GO" id="GO:0000981">
    <property type="term" value="F:DNA-binding transcription factor activity, RNA polymerase II-specific"/>
    <property type="evidence" value="ECO:0007669"/>
    <property type="project" value="TreeGrafter"/>
</dbReference>
<accession>A0A1Y2C2X1</accession>
<proteinExistence type="predicted"/>
<keyword evidence="8" id="KW-1185">Reference proteome</keyword>
<dbReference type="GO" id="GO:0008270">
    <property type="term" value="F:zinc ion binding"/>
    <property type="evidence" value="ECO:0007669"/>
    <property type="project" value="UniProtKB-KW"/>
</dbReference>
<dbReference type="Gene3D" id="3.30.160.60">
    <property type="entry name" value="Classic Zinc Finger"/>
    <property type="match status" value="1"/>
</dbReference>
<reference evidence="7 8" key="1">
    <citation type="submission" date="2016-07" db="EMBL/GenBank/DDBJ databases">
        <title>Pervasive Adenine N6-methylation of Active Genes in Fungi.</title>
        <authorList>
            <consortium name="DOE Joint Genome Institute"/>
            <person name="Mondo S.J."/>
            <person name="Dannebaum R.O."/>
            <person name="Kuo R.C."/>
            <person name="Labutti K."/>
            <person name="Haridas S."/>
            <person name="Kuo A."/>
            <person name="Salamov A."/>
            <person name="Ahrendt S.R."/>
            <person name="Lipzen A."/>
            <person name="Sullivan W."/>
            <person name="Andreopoulos W.B."/>
            <person name="Clum A."/>
            <person name="Lindquist E."/>
            <person name="Daum C."/>
            <person name="Ramamoorthy G.K."/>
            <person name="Gryganskyi A."/>
            <person name="Culley D."/>
            <person name="Magnuson J.K."/>
            <person name="James T.Y."/>
            <person name="O'Malley M.A."/>
            <person name="Stajich J.E."/>
            <person name="Spatafora J.W."/>
            <person name="Visel A."/>
            <person name="Grigoriev I.V."/>
        </authorList>
    </citation>
    <scope>NUCLEOTIDE SEQUENCE [LARGE SCALE GENOMIC DNA]</scope>
    <source>
        <strain evidence="7 8">JEL800</strain>
    </source>
</reference>
<name>A0A1Y2C2X1_9FUNG</name>
<evidence type="ECO:0000259" key="6">
    <source>
        <dbReference type="PROSITE" id="PS50157"/>
    </source>
</evidence>
<organism evidence="7 8">
    <name type="scientific">Rhizoclosmatium globosum</name>
    <dbReference type="NCBI Taxonomy" id="329046"/>
    <lineage>
        <taxon>Eukaryota</taxon>
        <taxon>Fungi</taxon>
        <taxon>Fungi incertae sedis</taxon>
        <taxon>Chytridiomycota</taxon>
        <taxon>Chytridiomycota incertae sedis</taxon>
        <taxon>Chytridiomycetes</taxon>
        <taxon>Chytridiales</taxon>
        <taxon>Chytriomycetaceae</taxon>
        <taxon>Rhizoclosmatium</taxon>
    </lineage>
</organism>
<keyword evidence="1" id="KW-0479">Metal-binding</keyword>
<gene>
    <name evidence="7" type="ORF">BCR33DRAFT_718996</name>
</gene>
<dbReference type="SUPFAM" id="SSF57667">
    <property type="entry name" value="beta-beta-alpha zinc fingers"/>
    <property type="match status" value="1"/>
</dbReference>
<dbReference type="OrthoDB" id="8922241at2759"/>
<dbReference type="EMBL" id="MCGO01000032">
    <property type="protein sequence ID" value="ORY41393.1"/>
    <property type="molecule type" value="Genomic_DNA"/>
</dbReference>
<evidence type="ECO:0000256" key="4">
    <source>
        <dbReference type="ARBA" id="ARBA00022833"/>
    </source>
</evidence>
<dbReference type="PROSITE" id="PS00028">
    <property type="entry name" value="ZINC_FINGER_C2H2_1"/>
    <property type="match status" value="1"/>
</dbReference>
<keyword evidence="2" id="KW-0677">Repeat</keyword>
<dbReference type="STRING" id="329046.A0A1Y2C2X1"/>
<dbReference type="SMART" id="SM00355">
    <property type="entry name" value="ZnF_C2H2"/>
    <property type="match status" value="2"/>
</dbReference>
<evidence type="ECO:0000256" key="3">
    <source>
        <dbReference type="ARBA" id="ARBA00022771"/>
    </source>
</evidence>
<dbReference type="PANTHER" id="PTHR24408:SF58">
    <property type="entry name" value="TRANSCRIPTION FACTOR (TFIIIA), PUTATIVE (AFU_ORTHOLOGUE AFUA_1G05150)-RELATED"/>
    <property type="match status" value="1"/>
</dbReference>